<dbReference type="CDD" id="cd00090">
    <property type="entry name" value="HTH_ARSR"/>
    <property type="match status" value="1"/>
</dbReference>
<evidence type="ECO:0000256" key="3">
    <source>
        <dbReference type="ARBA" id="ARBA00023163"/>
    </source>
</evidence>
<keyword evidence="2" id="KW-0238">DNA-binding</keyword>
<dbReference type="SUPFAM" id="SSF46785">
    <property type="entry name" value="Winged helix' DNA-binding domain"/>
    <property type="match status" value="1"/>
</dbReference>
<evidence type="ECO:0000313" key="6">
    <source>
        <dbReference type="Proteomes" id="UP000672039"/>
    </source>
</evidence>
<keyword evidence="6" id="KW-1185">Reference proteome</keyword>
<dbReference type="InterPro" id="IPR019885">
    <property type="entry name" value="Tscrpt_reg_HTH_AsnC-type_CS"/>
</dbReference>
<evidence type="ECO:0000256" key="2">
    <source>
        <dbReference type="ARBA" id="ARBA00023125"/>
    </source>
</evidence>
<dbReference type="EMBL" id="CP072801">
    <property type="protein sequence ID" value="QTR46741.1"/>
    <property type="molecule type" value="Genomic_DNA"/>
</dbReference>
<feature type="domain" description="HTH asnC-type" evidence="4">
    <location>
        <begin position="5"/>
        <end position="67"/>
    </location>
</feature>
<reference evidence="5 6" key="1">
    <citation type="submission" date="2021-04" db="EMBL/GenBank/DDBJ databases">
        <title>Genomics, taxonomy and metabolism of representatives of sulfur bacteria of the genus Thiothrix: Thiothrix fructosivorans QT, Thiothrix unzii A1T and three new species, Thiothrix subterranea sp. nov., Thiothrix litoralis sp. nov. and 'Candidatus Thiothrix anitrata' sp. nov.</title>
        <authorList>
            <person name="Ravin N.V."/>
            <person name="Smolyakov D."/>
            <person name="Rudenko T.S."/>
            <person name="Mardanov A.V."/>
            <person name="Beletsky A.V."/>
            <person name="Markov N.D."/>
            <person name="Fomenkov A.I."/>
            <person name="Roberts R.J."/>
            <person name="Karnachuk O.V."/>
            <person name="Novikov A."/>
            <person name="Grabovich M.Y."/>
        </authorList>
    </citation>
    <scope>NUCLEOTIDE SEQUENCE [LARGE SCALE GENOMIC DNA]</scope>
    <source>
        <strain evidence="5 6">AS</strain>
    </source>
</reference>
<dbReference type="Gene3D" id="1.10.10.10">
    <property type="entry name" value="Winged helix-like DNA-binding domain superfamily/Winged helix DNA-binding domain"/>
    <property type="match status" value="1"/>
</dbReference>
<keyword evidence="3" id="KW-0804">Transcription</keyword>
<dbReference type="InterPro" id="IPR000485">
    <property type="entry name" value="AsnC-type_HTH_dom"/>
</dbReference>
<dbReference type="SMART" id="SM00344">
    <property type="entry name" value="HTH_ASNC"/>
    <property type="match status" value="1"/>
</dbReference>
<gene>
    <name evidence="5" type="ORF">J9253_01960</name>
</gene>
<dbReference type="PROSITE" id="PS00519">
    <property type="entry name" value="HTH_ASNC_1"/>
    <property type="match status" value="1"/>
</dbReference>
<evidence type="ECO:0000259" key="4">
    <source>
        <dbReference type="PROSITE" id="PS50956"/>
    </source>
</evidence>
<accession>A0ABX7WU20</accession>
<protein>
    <submittedName>
        <fullName evidence="5">Lrp/AsnC family transcriptional regulator</fullName>
    </submittedName>
</protein>
<dbReference type="PRINTS" id="PR00033">
    <property type="entry name" value="HTHASNC"/>
</dbReference>
<organism evidence="5 6">
    <name type="scientific">Thiothrix litoralis</name>
    <dbReference type="NCBI Taxonomy" id="2891210"/>
    <lineage>
        <taxon>Bacteria</taxon>
        <taxon>Pseudomonadati</taxon>
        <taxon>Pseudomonadota</taxon>
        <taxon>Gammaproteobacteria</taxon>
        <taxon>Thiotrichales</taxon>
        <taxon>Thiotrichaceae</taxon>
        <taxon>Thiothrix</taxon>
    </lineage>
</organism>
<dbReference type="Pfam" id="PF13412">
    <property type="entry name" value="HTH_24"/>
    <property type="match status" value="1"/>
</dbReference>
<dbReference type="PANTHER" id="PTHR30154:SF34">
    <property type="entry name" value="TRANSCRIPTIONAL REGULATOR AZLB"/>
    <property type="match status" value="1"/>
</dbReference>
<dbReference type="InterPro" id="IPR019888">
    <property type="entry name" value="Tscrpt_reg_AsnC-like"/>
</dbReference>
<evidence type="ECO:0000313" key="5">
    <source>
        <dbReference type="EMBL" id="QTR46741.1"/>
    </source>
</evidence>
<dbReference type="InterPro" id="IPR011991">
    <property type="entry name" value="ArsR-like_HTH"/>
</dbReference>
<sequence length="87" mass="9689">MTTQLDRYDWQILRILQDNGSISNQDLADSIGLSPSPCLRRVRILEEAGFITGYRALLAIISQTGNSVRYCLSWLAPAFLLAPAHPD</sequence>
<name>A0ABX7WU20_9GAMM</name>
<proteinExistence type="predicted"/>
<dbReference type="InterPro" id="IPR036388">
    <property type="entry name" value="WH-like_DNA-bd_sf"/>
</dbReference>
<evidence type="ECO:0000256" key="1">
    <source>
        <dbReference type="ARBA" id="ARBA00023015"/>
    </source>
</evidence>
<dbReference type="PROSITE" id="PS50956">
    <property type="entry name" value="HTH_ASNC_2"/>
    <property type="match status" value="1"/>
</dbReference>
<dbReference type="PANTHER" id="PTHR30154">
    <property type="entry name" value="LEUCINE-RESPONSIVE REGULATORY PROTEIN"/>
    <property type="match status" value="1"/>
</dbReference>
<dbReference type="InterPro" id="IPR036390">
    <property type="entry name" value="WH_DNA-bd_sf"/>
</dbReference>
<keyword evidence="1" id="KW-0805">Transcription regulation</keyword>
<dbReference type="Proteomes" id="UP000672039">
    <property type="component" value="Chromosome"/>
</dbReference>